<dbReference type="AlphaFoldDB" id="A0AA40FPJ3"/>
<protein>
    <submittedName>
        <fullName evidence="1">Uncharacterized protein</fullName>
    </submittedName>
</protein>
<proteinExistence type="predicted"/>
<evidence type="ECO:0000313" key="2">
    <source>
        <dbReference type="Proteomes" id="UP001177670"/>
    </source>
</evidence>
<sequence>MRPVDGAKPWPLLGTGVDSSGHADLSWPGVTFHPGVTTRSECSRVNGESGCPRRVEVLRESLATFSQGSAVTLDTRVSSIHLLTAFRTDLWRLCSTSFTSSS</sequence>
<keyword evidence="2" id="KW-1185">Reference proteome</keyword>
<gene>
    <name evidence="1" type="ORF">K0M31_009088</name>
</gene>
<reference evidence="1" key="1">
    <citation type="submission" date="2021-10" db="EMBL/GenBank/DDBJ databases">
        <title>Melipona bicolor Genome sequencing and assembly.</title>
        <authorList>
            <person name="Araujo N.S."/>
            <person name="Arias M.C."/>
        </authorList>
    </citation>
    <scope>NUCLEOTIDE SEQUENCE</scope>
    <source>
        <strain evidence="1">USP_2M_L1-L4_2017</strain>
        <tissue evidence="1">Whole body</tissue>
    </source>
</reference>
<organism evidence="1 2">
    <name type="scientific">Melipona bicolor</name>
    <dbReference type="NCBI Taxonomy" id="60889"/>
    <lineage>
        <taxon>Eukaryota</taxon>
        <taxon>Metazoa</taxon>
        <taxon>Ecdysozoa</taxon>
        <taxon>Arthropoda</taxon>
        <taxon>Hexapoda</taxon>
        <taxon>Insecta</taxon>
        <taxon>Pterygota</taxon>
        <taxon>Neoptera</taxon>
        <taxon>Endopterygota</taxon>
        <taxon>Hymenoptera</taxon>
        <taxon>Apocrita</taxon>
        <taxon>Aculeata</taxon>
        <taxon>Apoidea</taxon>
        <taxon>Anthophila</taxon>
        <taxon>Apidae</taxon>
        <taxon>Melipona</taxon>
    </lineage>
</organism>
<comment type="caution">
    <text evidence="1">The sequence shown here is derived from an EMBL/GenBank/DDBJ whole genome shotgun (WGS) entry which is preliminary data.</text>
</comment>
<evidence type="ECO:0000313" key="1">
    <source>
        <dbReference type="EMBL" id="KAK1122645.1"/>
    </source>
</evidence>
<accession>A0AA40FPJ3</accession>
<dbReference type="Proteomes" id="UP001177670">
    <property type="component" value="Unassembled WGS sequence"/>
</dbReference>
<dbReference type="EMBL" id="JAHYIQ010000022">
    <property type="protein sequence ID" value="KAK1122645.1"/>
    <property type="molecule type" value="Genomic_DNA"/>
</dbReference>
<name>A0AA40FPJ3_9HYME</name>